<keyword evidence="2" id="KW-1185">Reference proteome</keyword>
<proteinExistence type="predicted"/>
<dbReference type="InterPro" id="IPR018037">
    <property type="entry name" value="FixH_proteobacterial"/>
</dbReference>
<dbReference type="Pfam" id="PF05751">
    <property type="entry name" value="FixH"/>
    <property type="match status" value="1"/>
</dbReference>
<accession>A0ABW4S976</accession>
<name>A0ABW4S976_9RHOB</name>
<sequence>MSISAPRPLTGRKVLAITCSAFSIIIAVNVVMAVKAVGTFSGLEVQNSYIASQHFNADRAAQVGLGWAIDAQIEKGLLTLRITDADGRPAQVSRLEGILGRPTHLRDDQMPAFIYRNGRFVAPVTVETGNWNLRLTATASDGTVFRQRVVLYVRG</sequence>
<protein>
    <submittedName>
        <fullName evidence="1">FixH family protein</fullName>
    </submittedName>
</protein>
<comment type="caution">
    <text evidence="1">The sequence shown here is derived from an EMBL/GenBank/DDBJ whole genome shotgun (WGS) entry which is preliminary data.</text>
</comment>
<dbReference type="PIRSF" id="PIRSF011386">
    <property type="entry name" value="FixH"/>
    <property type="match status" value="1"/>
</dbReference>
<evidence type="ECO:0000313" key="2">
    <source>
        <dbReference type="Proteomes" id="UP001597353"/>
    </source>
</evidence>
<gene>
    <name evidence="1" type="ORF">ACFSGJ_14070</name>
</gene>
<dbReference type="RefSeq" id="WP_390263057.1">
    <property type="nucleotide sequence ID" value="NZ_JBHUGH010000010.1"/>
</dbReference>
<organism evidence="1 2">
    <name type="scientific">Halodurantibacterium flavum</name>
    <dbReference type="NCBI Taxonomy" id="1382802"/>
    <lineage>
        <taxon>Bacteria</taxon>
        <taxon>Pseudomonadati</taxon>
        <taxon>Pseudomonadota</taxon>
        <taxon>Alphaproteobacteria</taxon>
        <taxon>Rhodobacterales</taxon>
        <taxon>Paracoccaceae</taxon>
        <taxon>Halodurantibacterium</taxon>
    </lineage>
</organism>
<dbReference type="EMBL" id="JBHUGH010000010">
    <property type="protein sequence ID" value="MFD1913339.1"/>
    <property type="molecule type" value="Genomic_DNA"/>
</dbReference>
<dbReference type="InterPro" id="IPR008620">
    <property type="entry name" value="FixH"/>
</dbReference>
<reference evidence="2" key="1">
    <citation type="journal article" date="2019" name="Int. J. Syst. Evol. Microbiol.">
        <title>The Global Catalogue of Microorganisms (GCM) 10K type strain sequencing project: providing services to taxonomists for standard genome sequencing and annotation.</title>
        <authorList>
            <consortium name="The Broad Institute Genomics Platform"/>
            <consortium name="The Broad Institute Genome Sequencing Center for Infectious Disease"/>
            <person name="Wu L."/>
            <person name="Ma J."/>
        </authorList>
    </citation>
    <scope>NUCLEOTIDE SEQUENCE [LARGE SCALE GENOMIC DNA]</scope>
    <source>
        <strain evidence="2">CGMCC 4.7242</strain>
    </source>
</reference>
<evidence type="ECO:0000313" key="1">
    <source>
        <dbReference type="EMBL" id="MFD1913339.1"/>
    </source>
</evidence>
<dbReference type="Proteomes" id="UP001597353">
    <property type="component" value="Unassembled WGS sequence"/>
</dbReference>